<feature type="compositionally biased region" description="Polar residues" evidence="3">
    <location>
        <begin position="63"/>
        <end position="73"/>
    </location>
</feature>
<dbReference type="GO" id="GO:0050821">
    <property type="term" value="P:protein stabilization"/>
    <property type="evidence" value="ECO:0007669"/>
    <property type="project" value="TreeGrafter"/>
</dbReference>
<dbReference type="InterPro" id="IPR024930">
    <property type="entry name" value="Skp_dom_sf"/>
</dbReference>
<dbReference type="EMBL" id="FRAL01000002">
    <property type="protein sequence ID" value="SHK23968.1"/>
    <property type="molecule type" value="Genomic_DNA"/>
</dbReference>
<protein>
    <submittedName>
        <fullName evidence="5">Periplasmic chaperone for outer membrane proteins Skp</fullName>
    </submittedName>
</protein>
<dbReference type="RefSeq" id="WP_064699645.1">
    <property type="nucleotide sequence ID" value="NZ_BDEO01000007.1"/>
</dbReference>
<gene>
    <name evidence="5" type="ORF">SAMN05192556_102136</name>
</gene>
<dbReference type="PANTHER" id="PTHR35089:SF1">
    <property type="entry name" value="CHAPERONE PROTEIN SKP"/>
    <property type="match status" value="1"/>
</dbReference>
<sequence>MRKLTAALCLGAMGIFGSLQVQAADVAMLDWQKALLETDAAQRAMNQFRNGIHAKQQEAESLGQSLQAMQQKFQDGGQPSPEEQQAFRDKGQRFEQLRQEILQARQEAEQRFMEGAKPKLDRAIQQVIDRHDVQVLVAPQGVVHAEGDLPDLTGEVTELLNSLN</sequence>
<evidence type="ECO:0000313" key="6">
    <source>
        <dbReference type="Proteomes" id="UP000184248"/>
    </source>
</evidence>
<feature type="region of interest" description="Disordered" evidence="3">
    <location>
        <begin position="63"/>
        <end position="90"/>
    </location>
</feature>
<feature type="signal peptide" evidence="4">
    <location>
        <begin position="1"/>
        <end position="23"/>
    </location>
</feature>
<accession>A0A1M6QV62</accession>
<dbReference type="SMART" id="SM00935">
    <property type="entry name" value="OmpH"/>
    <property type="match status" value="1"/>
</dbReference>
<feature type="chain" id="PRO_5009920450" evidence="4">
    <location>
        <begin position="24"/>
        <end position="164"/>
    </location>
</feature>
<evidence type="ECO:0000256" key="3">
    <source>
        <dbReference type="SAM" id="MobiDB-lite"/>
    </source>
</evidence>
<dbReference type="InterPro" id="IPR005632">
    <property type="entry name" value="Chaperone_Skp"/>
</dbReference>
<dbReference type="SUPFAM" id="SSF111384">
    <property type="entry name" value="OmpH-like"/>
    <property type="match status" value="1"/>
</dbReference>
<organism evidence="5 6">
    <name type="scientific">Halomonas caseinilytica</name>
    <dbReference type="NCBI Taxonomy" id="438744"/>
    <lineage>
        <taxon>Bacteria</taxon>
        <taxon>Pseudomonadati</taxon>
        <taxon>Pseudomonadota</taxon>
        <taxon>Gammaproteobacteria</taxon>
        <taxon>Oceanospirillales</taxon>
        <taxon>Halomonadaceae</taxon>
        <taxon>Halomonas</taxon>
    </lineage>
</organism>
<evidence type="ECO:0000313" key="5">
    <source>
        <dbReference type="EMBL" id="SHK23968.1"/>
    </source>
</evidence>
<name>A0A1M6QV62_9GAMM</name>
<keyword evidence="6" id="KW-1185">Reference proteome</keyword>
<proteinExistence type="inferred from homology"/>
<dbReference type="AlphaFoldDB" id="A0A1M6QV62"/>
<reference evidence="6" key="1">
    <citation type="submission" date="2016-11" db="EMBL/GenBank/DDBJ databases">
        <authorList>
            <person name="Varghese N."/>
            <person name="Submissions S."/>
        </authorList>
    </citation>
    <scope>NUCLEOTIDE SEQUENCE [LARGE SCALE GENOMIC DNA]</scope>
    <source>
        <strain evidence="6">ALO Sharm</strain>
    </source>
</reference>
<comment type="similarity">
    <text evidence="1">Belongs to the Skp family.</text>
</comment>
<dbReference type="OrthoDB" id="6194798at2"/>
<dbReference type="Pfam" id="PF03938">
    <property type="entry name" value="OmpH"/>
    <property type="match status" value="1"/>
</dbReference>
<dbReference type="GO" id="GO:0051082">
    <property type="term" value="F:unfolded protein binding"/>
    <property type="evidence" value="ECO:0007669"/>
    <property type="project" value="InterPro"/>
</dbReference>
<dbReference type="Proteomes" id="UP000184248">
    <property type="component" value="Unassembled WGS sequence"/>
</dbReference>
<dbReference type="PANTHER" id="PTHR35089">
    <property type="entry name" value="CHAPERONE PROTEIN SKP"/>
    <property type="match status" value="1"/>
</dbReference>
<evidence type="ECO:0000256" key="1">
    <source>
        <dbReference type="ARBA" id="ARBA00009091"/>
    </source>
</evidence>
<evidence type="ECO:0000256" key="2">
    <source>
        <dbReference type="ARBA" id="ARBA00022729"/>
    </source>
</evidence>
<dbReference type="GO" id="GO:0005829">
    <property type="term" value="C:cytosol"/>
    <property type="evidence" value="ECO:0007669"/>
    <property type="project" value="TreeGrafter"/>
</dbReference>
<dbReference type="Gene3D" id="3.30.910.20">
    <property type="entry name" value="Skp domain"/>
    <property type="match status" value="1"/>
</dbReference>
<keyword evidence="2 4" id="KW-0732">Signal</keyword>
<evidence type="ECO:0000256" key="4">
    <source>
        <dbReference type="SAM" id="SignalP"/>
    </source>
</evidence>